<feature type="domain" description="Calcineurin-like phosphoesterase" evidence="1">
    <location>
        <begin position="13"/>
        <end position="58"/>
    </location>
</feature>
<dbReference type="Pfam" id="PF00149">
    <property type="entry name" value="Metallophos"/>
    <property type="match status" value="1"/>
</dbReference>
<sequence length="68" mass="7553">FDSQEDPCALRLPTPKVDVVLHCGDVTQVGGLSAYKKALRMVSSFDTELKLVNAGNHDLLMDADYWRT</sequence>
<evidence type="ECO:0000313" key="3">
    <source>
        <dbReference type="Proteomes" id="UP001357485"/>
    </source>
</evidence>
<accession>A0ABR0M5B3</accession>
<feature type="non-terminal residue" evidence="2">
    <location>
        <position position="1"/>
    </location>
</feature>
<reference evidence="2 3" key="1">
    <citation type="submission" date="2023-08" db="EMBL/GenBank/DDBJ databases">
        <title>Black Yeasts Isolated from many extreme environments.</title>
        <authorList>
            <person name="Coleine C."/>
            <person name="Stajich J.E."/>
            <person name="Selbmann L."/>
        </authorList>
    </citation>
    <scope>NUCLEOTIDE SEQUENCE [LARGE SCALE GENOMIC DNA]</scope>
    <source>
        <strain evidence="2 3">CCFEE 536</strain>
    </source>
</reference>
<dbReference type="InterPro" id="IPR029052">
    <property type="entry name" value="Metallo-depent_PP-like"/>
</dbReference>
<name>A0ABR0M5B3_9PEZI</name>
<comment type="caution">
    <text evidence="2">The sequence shown here is derived from an EMBL/GenBank/DDBJ whole genome shotgun (WGS) entry which is preliminary data.</text>
</comment>
<dbReference type="SUPFAM" id="SSF56300">
    <property type="entry name" value="Metallo-dependent phosphatases"/>
    <property type="match status" value="1"/>
</dbReference>
<evidence type="ECO:0000259" key="1">
    <source>
        <dbReference type="Pfam" id="PF00149"/>
    </source>
</evidence>
<dbReference type="InterPro" id="IPR004843">
    <property type="entry name" value="Calcineurin-like_PHP"/>
</dbReference>
<gene>
    <name evidence="2" type="ORF">LTR16_005640</name>
</gene>
<dbReference type="Gene3D" id="3.60.21.10">
    <property type="match status" value="1"/>
</dbReference>
<dbReference type="Proteomes" id="UP001357485">
    <property type="component" value="Unassembled WGS sequence"/>
</dbReference>
<protein>
    <recommendedName>
        <fullName evidence="1">Calcineurin-like phosphoesterase domain-containing protein</fullName>
    </recommendedName>
</protein>
<keyword evidence="3" id="KW-1185">Reference proteome</keyword>
<evidence type="ECO:0000313" key="2">
    <source>
        <dbReference type="EMBL" id="KAK5282875.1"/>
    </source>
</evidence>
<organism evidence="2 3">
    <name type="scientific">Cryomyces antarcticus</name>
    <dbReference type="NCBI Taxonomy" id="329879"/>
    <lineage>
        <taxon>Eukaryota</taxon>
        <taxon>Fungi</taxon>
        <taxon>Dikarya</taxon>
        <taxon>Ascomycota</taxon>
        <taxon>Pezizomycotina</taxon>
        <taxon>Dothideomycetes</taxon>
        <taxon>Dothideomycetes incertae sedis</taxon>
        <taxon>Cryomyces</taxon>
    </lineage>
</organism>
<dbReference type="InterPro" id="IPR051693">
    <property type="entry name" value="UPF0046_metallophosphoest"/>
</dbReference>
<dbReference type="EMBL" id="JAVRRA010000936">
    <property type="protein sequence ID" value="KAK5282875.1"/>
    <property type="molecule type" value="Genomic_DNA"/>
</dbReference>
<proteinExistence type="predicted"/>
<dbReference type="PANTHER" id="PTHR12905">
    <property type="entry name" value="METALLOPHOSPHOESTERASE"/>
    <property type="match status" value="1"/>
</dbReference>
<dbReference type="PANTHER" id="PTHR12905:SF0">
    <property type="entry name" value="CALCINEURIN-LIKE PHOSPHOESTERASE DOMAIN-CONTAINING PROTEIN"/>
    <property type="match status" value="1"/>
</dbReference>